<reference evidence="4 5" key="1">
    <citation type="submission" date="2016-10" db="EMBL/GenBank/DDBJ databases">
        <authorList>
            <person name="de Groot N.N."/>
        </authorList>
    </citation>
    <scope>NUCLEOTIDE SEQUENCE [LARGE SCALE GENOMIC DNA]</scope>
    <source>
        <strain evidence="4 5">DSM 22489</strain>
    </source>
</reference>
<dbReference type="OrthoDB" id="121990at2"/>
<dbReference type="EMBL" id="FNVA01000001">
    <property type="protein sequence ID" value="SEF51555.1"/>
    <property type="molecule type" value="Genomic_DNA"/>
</dbReference>
<keyword evidence="5" id="KW-1185">Reference proteome</keyword>
<organism evidence="4 5">
    <name type="scientific">Bryocella elongata</name>
    <dbReference type="NCBI Taxonomy" id="863522"/>
    <lineage>
        <taxon>Bacteria</taxon>
        <taxon>Pseudomonadati</taxon>
        <taxon>Acidobacteriota</taxon>
        <taxon>Terriglobia</taxon>
        <taxon>Terriglobales</taxon>
        <taxon>Acidobacteriaceae</taxon>
        <taxon>Bryocella</taxon>
    </lineage>
</organism>
<name>A0A1H5SM16_9BACT</name>
<feature type="signal peptide" evidence="2">
    <location>
        <begin position="1"/>
        <end position="21"/>
    </location>
</feature>
<evidence type="ECO:0000313" key="4">
    <source>
        <dbReference type="EMBL" id="SEF51555.1"/>
    </source>
</evidence>
<dbReference type="GO" id="GO:0008199">
    <property type="term" value="F:ferric iron binding"/>
    <property type="evidence" value="ECO:0007669"/>
    <property type="project" value="InterPro"/>
</dbReference>
<dbReference type="SUPFAM" id="SSF49452">
    <property type="entry name" value="Starch-binding domain-like"/>
    <property type="match status" value="2"/>
</dbReference>
<feature type="region of interest" description="Disordered" evidence="1">
    <location>
        <begin position="66"/>
        <end position="86"/>
    </location>
</feature>
<evidence type="ECO:0000256" key="2">
    <source>
        <dbReference type="SAM" id="SignalP"/>
    </source>
</evidence>
<dbReference type="InterPro" id="IPR000627">
    <property type="entry name" value="Intradiol_dOase_C"/>
</dbReference>
<evidence type="ECO:0000256" key="1">
    <source>
        <dbReference type="SAM" id="MobiDB-lite"/>
    </source>
</evidence>
<dbReference type="Proteomes" id="UP000236728">
    <property type="component" value="Unassembled WGS sequence"/>
</dbReference>
<dbReference type="PROSITE" id="PS00083">
    <property type="entry name" value="INTRADIOL_DIOXYGENAS"/>
    <property type="match status" value="1"/>
</dbReference>
<protein>
    <recommendedName>
        <fullName evidence="3">Intradiol ring-cleavage dioxygenases domain-containing protein</fullName>
    </recommendedName>
</protein>
<dbReference type="Gene3D" id="2.60.130.10">
    <property type="entry name" value="Aromatic compound dioxygenase"/>
    <property type="match status" value="1"/>
</dbReference>
<evidence type="ECO:0000313" key="5">
    <source>
        <dbReference type="Proteomes" id="UP000236728"/>
    </source>
</evidence>
<dbReference type="AlphaFoldDB" id="A0A1H5SM16"/>
<dbReference type="GO" id="GO:0030246">
    <property type="term" value="F:carbohydrate binding"/>
    <property type="evidence" value="ECO:0007669"/>
    <property type="project" value="InterPro"/>
</dbReference>
<proteinExistence type="predicted"/>
<feature type="chain" id="PRO_5009284165" description="Intradiol ring-cleavage dioxygenases domain-containing protein" evidence="2">
    <location>
        <begin position="22"/>
        <end position="415"/>
    </location>
</feature>
<dbReference type="InterPro" id="IPR015889">
    <property type="entry name" value="Intradiol_dOase_core"/>
</dbReference>
<dbReference type="GO" id="GO:0016702">
    <property type="term" value="F:oxidoreductase activity, acting on single donors with incorporation of molecular oxygen, incorporation of two atoms of oxygen"/>
    <property type="evidence" value="ECO:0007669"/>
    <property type="project" value="InterPro"/>
</dbReference>
<sequence>MRSAVAVLFALPLFAVSLSSAAQSSPTRVPRNEDYGSVTGHITCSDTQRPARVAEVRLVPVVPTALTESERTGPTDGVAQGSQLPPVETDMSGAYTLHNVVPGDYYLRVDYIGYITPLTSFTGAQLSKPAPDVQQRMQRDLQIVRVAAHATTQADSVLQRGAAVSGSVLYDDGSPAIGLRVDLLLANEKGEYKKEFQTGFYTPPTDDQGRFRIDAVPPGKYIVVANLSLNDHSTMSMPSPDGKGAVQMNMTRTWFSLPIYSGSVLRRRDAIVIDATAGQEIADANLTVPLSKLHPVSGSLLAPDGHTVNTGTVKLLHADDREELTSVSVRPDDQQFHFPYVPEDTYALTVSGARDTRQIEVENAKGITPPSHFEEKTVQTYGDAEQTLKVETDTMGLLVQVPAKKATAAGAGTTN</sequence>
<keyword evidence="2" id="KW-0732">Signal</keyword>
<evidence type="ECO:0000259" key="3">
    <source>
        <dbReference type="PROSITE" id="PS00083"/>
    </source>
</evidence>
<accession>A0A1H5SM16</accession>
<gene>
    <name evidence="4" type="ORF">SAMN05421819_0263</name>
</gene>
<dbReference type="RefSeq" id="WP_103931224.1">
    <property type="nucleotide sequence ID" value="NZ_FNVA01000001.1"/>
</dbReference>
<feature type="domain" description="Intradiol ring-cleavage dioxygenases" evidence="3">
    <location>
        <begin position="164"/>
        <end position="192"/>
    </location>
</feature>
<dbReference type="InterPro" id="IPR013784">
    <property type="entry name" value="Carb-bd-like_fold"/>
</dbReference>